<dbReference type="Pfam" id="PF01584">
    <property type="entry name" value="CheW"/>
    <property type="match status" value="1"/>
</dbReference>
<dbReference type="SUPFAM" id="SSF50341">
    <property type="entry name" value="CheW-like"/>
    <property type="match status" value="1"/>
</dbReference>
<comment type="function">
    <text evidence="3">Involved in the transmission of sensory signals from the chemoreceptors to the flagellar motors. CheA is autophosphorylated; it can transfer its phosphate group to either CheB or CheY.</text>
</comment>
<dbReference type="FunFam" id="2.30.30.40:FF:000048">
    <property type="entry name" value="Chemotaxis protein CheA, putative"/>
    <property type="match status" value="1"/>
</dbReference>
<protein>
    <recommendedName>
        <fullName evidence="2">histidine kinase</fullName>
        <ecNumber evidence="2">2.7.13.3</ecNumber>
    </recommendedName>
</protein>
<dbReference type="PROSITE" id="PS50851">
    <property type="entry name" value="CHEW"/>
    <property type="match status" value="1"/>
</dbReference>
<dbReference type="InterPro" id="IPR036061">
    <property type="entry name" value="CheW-like_dom_sf"/>
</dbReference>
<dbReference type="GO" id="GO:0004673">
    <property type="term" value="F:protein histidine kinase activity"/>
    <property type="evidence" value="ECO:0007669"/>
    <property type="project" value="UniProtKB-EC"/>
</dbReference>
<dbReference type="InterPro" id="IPR051315">
    <property type="entry name" value="Bact_Chemotaxis_CheA"/>
</dbReference>
<name>A0A9N8GXV6_PRORE</name>
<dbReference type="InterPro" id="IPR002545">
    <property type="entry name" value="CheW-lke_dom"/>
</dbReference>
<keyword evidence="5" id="KW-0808">Transferase</keyword>
<evidence type="ECO:0000256" key="1">
    <source>
        <dbReference type="ARBA" id="ARBA00000085"/>
    </source>
</evidence>
<dbReference type="GO" id="GO:0007165">
    <property type="term" value="P:signal transduction"/>
    <property type="evidence" value="ECO:0007669"/>
    <property type="project" value="InterPro"/>
</dbReference>
<dbReference type="Gene3D" id="2.30.30.40">
    <property type="entry name" value="SH3 Domains"/>
    <property type="match status" value="1"/>
</dbReference>
<comment type="catalytic activity">
    <reaction evidence="1">
        <text>ATP + protein L-histidine = ADP + protein N-phospho-L-histidine.</text>
        <dbReference type="EC" id="2.7.13.3"/>
    </reaction>
</comment>
<evidence type="ECO:0000259" key="4">
    <source>
        <dbReference type="PROSITE" id="PS50851"/>
    </source>
</evidence>
<organism evidence="5 6">
    <name type="scientific">Providencia rettgeri</name>
    <dbReference type="NCBI Taxonomy" id="587"/>
    <lineage>
        <taxon>Bacteria</taxon>
        <taxon>Pseudomonadati</taxon>
        <taxon>Pseudomonadota</taxon>
        <taxon>Gammaproteobacteria</taxon>
        <taxon>Enterobacterales</taxon>
        <taxon>Morganellaceae</taxon>
        <taxon>Providencia</taxon>
    </lineage>
</organism>
<dbReference type="PANTHER" id="PTHR43395">
    <property type="entry name" value="SENSOR HISTIDINE KINASE CHEA"/>
    <property type="match status" value="1"/>
</dbReference>
<dbReference type="EC" id="2.7.13.3" evidence="2"/>
<dbReference type="EMBL" id="CAHPSF010000001">
    <property type="protein sequence ID" value="CAB5664174.1"/>
    <property type="molecule type" value="Genomic_DNA"/>
</dbReference>
<dbReference type="AlphaFoldDB" id="A0A9N8GXV6"/>
<evidence type="ECO:0000313" key="6">
    <source>
        <dbReference type="Proteomes" id="UP000834611"/>
    </source>
</evidence>
<evidence type="ECO:0000256" key="3">
    <source>
        <dbReference type="ARBA" id="ARBA00035100"/>
    </source>
</evidence>
<evidence type="ECO:0000313" key="5">
    <source>
        <dbReference type="EMBL" id="CAB5664174.1"/>
    </source>
</evidence>
<dbReference type="GO" id="GO:0006935">
    <property type="term" value="P:chemotaxis"/>
    <property type="evidence" value="ECO:0007669"/>
    <property type="project" value="InterPro"/>
</dbReference>
<sequence>MLLVRGEYLPLVELHQVFSIEEAERNLDNSIVLIIQNAGHRFALLVDKLVGQQQVVVKNIESNYRKIPGISAATIMGDGSVALILDVAELQKMNNSILIKKKQQVSQPVVH</sequence>
<proteinExistence type="predicted"/>
<dbReference type="PANTHER" id="PTHR43395:SF10">
    <property type="entry name" value="CHEMOTAXIS PROTEIN CHEA"/>
    <property type="match status" value="1"/>
</dbReference>
<dbReference type="Proteomes" id="UP000834611">
    <property type="component" value="Unassembled WGS sequence"/>
</dbReference>
<accession>A0A9N8GXV6</accession>
<reference evidence="5" key="1">
    <citation type="submission" date="2020-05" db="EMBL/GenBank/DDBJ databases">
        <authorList>
            <person name="Delgado-Blas J."/>
        </authorList>
    </citation>
    <scope>NUCLEOTIDE SEQUENCE</scope>
    <source>
        <strain evidence="5">BB1453</strain>
    </source>
</reference>
<feature type="domain" description="CheW-like" evidence="4">
    <location>
        <begin position="1"/>
        <end position="96"/>
    </location>
</feature>
<comment type="caution">
    <text evidence="5">The sequence shown here is derived from an EMBL/GenBank/DDBJ whole genome shotgun (WGS) entry which is preliminary data.</text>
</comment>
<dbReference type="SMART" id="SM00260">
    <property type="entry name" value="CheW"/>
    <property type="match status" value="1"/>
</dbReference>
<evidence type="ECO:0000256" key="2">
    <source>
        <dbReference type="ARBA" id="ARBA00012438"/>
    </source>
</evidence>
<gene>
    <name evidence="5" type="primary">cheA_2</name>
    <name evidence="5" type="ORF">GHA_00384</name>
</gene>